<evidence type="ECO:0000256" key="7">
    <source>
        <dbReference type="ARBA" id="ARBA00035136"/>
    </source>
</evidence>
<dbReference type="GO" id="GO:0006412">
    <property type="term" value="P:translation"/>
    <property type="evidence" value="ECO:0007669"/>
    <property type="project" value="UniProtKB-UniRule"/>
</dbReference>
<reference evidence="10 11" key="1">
    <citation type="journal article" date="2009" name="Stand. Genomic Sci.">
        <title>Complete genome sequence of Pirellula staleyi type strain (ATCC 27377).</title>
        <authorList>
            <person name="Clum A."/>
            <person name="Tindall B.J."/>
            <person name="Sikorski J."/>
            <person name="Ivanova N."/>
            <person name="Mavrommatis K."/>
            <person name="Lucas S."/>
            <person name="Glavina del Rio T."/>
            <person name="Nolan M."/>
            <person name="Chen F."/>
            <person name="Tice H."/>
            <person name="Pitluck S."/>
            <person name="Cheng J.F."/>
            <person name="Chertkov O."/>
            <person name="Brettin T."/>
            <person name="Han C."/>
            <person name="Detter J.C."/>
            <person name="Kuske C."/>
            <person name="Bruce D."/>
            <person name="Goodwin L."/>
            <person name="Ovchinikova G."/>
            <person name="Pati A."/>
            <person name="Mikhailova N."/>
            <person name="Chen A."/>
            <person name="Palaniappan K."/>
            <person name="Land M."/>
            <person name="Hauser L."/>
            <person name="Chang Y.J."/>
            <person name="Jeffries C.D."/>
            <person name="Chain P."/>
            <person name="Rohde M."/>
            <person name="Goker M."/>
            <person name="Bristow J."/>
            <person name="Eisen J.A."/>
            <person name="Markowitz V."/>
            <person name="Hugenholtz P."/>
            <person name="Kyrpides N.C."/>
            <person name="Klenk H.P."/>
            <person name="Lapidus A."/>
        </authorList>
    </citation>
    <scope>NUCLEOTIDE SEQUENCE [LARGE SCALE GENOMIC DNA]</scope>
    <source>
        <strain evidence="11">ATCC 27377 / DSM 6068 / ICPB 4128</strain>
    </source>
</reference>
<organism evidence="10 11">
    <name type="scientific">Pirellula staleyi (strain ATCC 27377 / DSM 6068 / ICPB 4128)</name>
    <name type="common">Pirella staleyi</name>
    <dbReference type="NCBI Taxonomy" id="530564"/>
    <lineage>
        <taxon>Bacteria</taxon>
        <taxon>Pseudomonadati</taxon>
        <taxon>Planctomycetota</taxon>
        <taxon>Planctomycetia</taxon>
        <taxon>Pirellulales</taxon>
        <taxon>Pirellulaceae</taxon>
        <taxon>Pirellula</taxon>
    </lineage>
</organism>
<dbReference type="KEGG" id="psl:Psta_4646"/>
<evidence type="ECO:0000313" key="11">
    <source>
        <dbReference type="Proteomes" id="UP000001887"/>
    </source>
</evidence>
<keyword evidence="5 8" id="KW-0689">Ribosomal protein</keyword>
<dbReference type="GO" id="GO:0070181">
    <property type="term" value="F:small ribosomal subunit rRNA binding"/>
    <property type="evidence" value="ECO:0007669"/>
    <property type="project" value="TreeGrafter"/>
</dbReference>
<dbReference type="SUPFAM" id="SSF46992">
    <property type="entry name" value="Ribosomal protein S20"/>
    <property type="match status" value="1"/>
</dbReference>
<dbReference type="GO" id="GO:0003735">
    <property type="term" value="F:structural constituent of ribosome"/>
    <property type="evidence" value="ECO:0007669"/>
    <property type="project" value="InterPro"/>
</dbReference>
<dbReference type="PANTHER" id="PTHR33398:SF1">
    <property type="entry name" value="SMALL RIBOSOMAL SUBUNIT PROTEIN BS20C"/>
    <property type="match status" value="1"/>
</dbReference>
<dbReference type="HAMAP" id="MF_00500">
    <property type="entry name" value="Ribosomal_bS20"/>
    <property type="match status" value="1"/>
</dbReference>
<dbReference type="GO" id="GO:0005829">
    <property type="term" value="C:cytosol"/>
    <property type="evidence" value="ECO:0007669"/>
    <property type="project" value="TreeGrafter"/>
</dbReference>
<comment type="function">
    <text evidence="1 8">Binds directly to 16S ribosomal RNA.</text>
</comment>
<dbReference type="FunFam" id="1.20.58.110:FF:000001">
    <property type="entry name" value="30S ribosomal protein S20"/>
    <property type="match status" value="1"/>
</dbReference>
<evidence type="ECO:0000256" key="5">
    <source>
        <dbReference type="ARBA" id="ARBA00022980"/>
    </source>
</evidence>
<proteinExistence type="inferred from homology"/>
<dbReference type="HOGENOM" id="CLU_160655_1_0_0"/>
<evidence type="ECO:0000256" key="3">
    <source>
        <dbReference type="ARBA" id="ARBA00022730"/>
    </source>
</evidence>
<evidence type="ECO:0000256" key="6">
    <source>
        <dbReference type="ARBA" id="ARBA00023274"/>
    </source>
</evidence>
<dbReference type="PANTHER" id="PTHR33398">
    <property type="entry name" value="30S RIBOSOMAL PROTEIN S20"/>
    <property type="match status" value="1"/>
</dbReference>
<dbReference type="STRING" id="530564.Psta_4646"/>
<evidence type="ECO:0000256" key="8">
    <source>
        <dbReference type="HAMAP-Rule" id="MF_00500"/>
    </source>
</evidence>
<dbReference type="InterPro" id="IPR002583">
    <property type="entry name" value="Ribosomal_bS20"/>
</dbReference>
<evidence type="ECO:0000256" key="9">
    <source>
        <dbReference type="SAM" id="MobiDB-lite"/>
    </source>
</evidence>
<dbReference type="Gene3D" id="1.20.58.110">
    <property type="entry name" value="Ribosomal protein S20"/>
    <property type="match status" value="1"/>
</dbReference>
<sequence>MPTTKSAKKRLRQSNEKRAINRATKSSVKTQIRKVREAVTAGDFTTATTEFNKAASKLDRAGAKRVIHPNVASRTKSRLSAMLKKAKAAKPAT</sequence>
<dbReference type="GO" id="GO:0015935">
    <property type="term" value="C:small ribosomal subunit"/>
    <property type="evidence" value="ECO:0007669"/>
    <property type="project" value="TreeGrafter"/>
</dbReference>
<comment type="similarity">
    <text evidence="2 8">Belongs to the bacterial ribosomal protein bS20 family.</text>
</comment>
<dbReference type="AlphaFoldDB" id="D2R7V7"/>
<keyword evidence="6 8" id="KW-0687">Ribonucleoprotein</keyword>
<protein>
    <recommendedName>
        <fullName evidence="7 8">Small ribosomal subunit protein bS20</fullName>
    </recommendedName>
</protein>
<dbReference type="Proteomes" id="UP000001887">
    <property type="component" value="Chromosome"/>
</dbReference>
<name>D2R7V7_PIRSD</name>
<evidence type="ECO:0000256" key="2">
    <source>
        <dbReference type="ARBA" id="ARBA00007634"/>
    </source>
</evidence>
<feature type="region of interest" description="Disordered" evidence="9">
    <location>
        <begin position="1"/>
        <end position="28"/>
    </location>
</feature>
<evidence type="ECO:0000256" key="1">
    <source>
        <dbReference type="ARBA" id="ARBA00003134"/>
    </source>
</evidence>
<dbReference type="Pfam" id="PF01649">
    <property type="entry name" value="Ribosomal_S20p"/>
    <property type="match status" value="1"/>
</dbReference>
<dbReference type="eggNOG" id="COG0268">
    <property type="taxonomic scope" value="Bacteria"/>
</dbReference>
<keyword evidence="4 8" id="KW-0694">RNA-binding</keyword>
<evidence type="ECO:0000313" key="10">
    <source>
        <dbReference type="EMBL" id="ADB19288.1"/>
    </source>
</evidence>
<dbReference type="InterPro" id="IPR036510">
    <property type="entry name" value="Ribosomal_bS20_sf"/>
</dbReference>
<keyword evidence="3 8" id="KW-0699">rRNA-binding</keyword>
<gene>
    <name evidence="8" type="primary">rpsT</name>
    <name evidence="10" type="ordered locus">Psta_4646</name>
</gene>
<feature type="compositionally biased region" description="Basic residues" evidence="9">
    <location>
        <begin position="1"/>
        <end position="12"/>
    </location>
</feature>
<accession>D2R7V7</accession>
<dbReference type="OrthoDB" id="289707at2"/>
<evidence type="ECO:0000256" key="4">
    <source>
        <dbReference type="ARBA" id="ARBA00022884"/>
    </source>
</evidence>
<keyword evidence="11" id="KW-1185">Reference proteome</keyword>
<dbReference type="EMBL" id="CP001848">
    <property type="protein sequence ID" value="ADB19288.1"/>
    <property type="molecule type" value="Genomic_DNA"/>
</dbReference>
<dbReference type="NCBIfam" id="TIGR00029">
    <property type="entry name" value="S20"/>
    <property type="match status" value="1"/>
</dbReference>